<dbReference type="OrthoDB" id="1470350at2759"/>
<comment type="similarity">
    <text evidence="2 6">Belongs to the cytochrome P450 family.</text>
</comment>
<dbReference type="PANTHER" id="PTHR24305:SF166">
    <property type="entry name" value="CYTOCHROME P450 12A4, MITOCHONDRIAL-RELATED"/>
    <property type="match status" value="1"/>
</dbReference>
<sequence>MALLGLTAFALSIALLYRLILHPLYLNPLAKIPAVHPFAKISSLYMLWIRYWDRENATVFAAHEKYGAIVRLGPNELSVNCIDDGVRTVYGKGFDRHEFYRVYEDCGRQNLSSSLDAISHSIRKKRITHVYSKSYLQSSPAVVALIDRLVRHRFLALVSARARDQKPFDTMTMLSALALDLVLGYTFGVRNATDFLNNSSEHSKCIERIHTGRPYSTMFWLHEFPSTVDFLERVGVLSKERYESLEALHVFCLDMCHRAEAALEDAQHDSGPEDFPTVYQQFRRSLDKEGVSIVPSLQASSRLSEHGTISCSPQQLEIAAEVGDQIHASDETLSITLTYAIWELSRNKDMQQKLRLECQALGQEVHINSTTALPTANEIDQLPLLHAVMMETMRVHPIVAGGQARVTPYGKLTKLGEYENIPGGCRVQSYARFLHHNADVFPNPLAWFPERWLEAVEPGVADPKMRWFWAFSSGGRMCLGSHFAQLVMKYVLVLIYANFETYIVDDTGIEHMEGYVGGPKSGKLMVSVRAVTWNTE</sequence>
<keyword evidence="6" id="KW-0503">Monooxygenase</keyword>
<dbReference type="GO" id="GO:0004497">
    <property type="term" value="F:monooxygenase activity"/>
    <property type="evidence" value="ECO:0007669"/>
    <property type="project" value="UniProtKB-KW"/>
</dbReference>
<organism evidence="7 8">
    <name type="scientific">Cercospora zeae-maydis SCOH1-5</name>
    <dbReference type="NCBI Taxonomy" id="717836"/>
    <lineage>
        <taxon>Eukaryota</taxon>
        <taxon>Fungi</taxon>
        <taxon>Dikarya</taxon>
        <taxon>Ascomycota</taxon>
        <taxon>Pezizomycotina</taxon>
        <taxon>Dothideomycetes</taxon>
        <taxon>Dothideomycetidae</taxon>
        <taxon>Mycosphaerellales</taxon>
        <taxon>Mycosphaerellaceae</taxon>
        <taxon>Cercospora</taxon>
    </lineage>
</organism>
<proteinExistence type="inferred from homology"/>
<dbReference type="PROSITE" id="PS00086">
    <property type="entry name" value="CYTOCHROME_P450"/>
    <property type="match status" value="1"/>
</dbReference>
<keyword evidence="6" id="KW-0560">Oxidoreductase</keyword>
<gene>
    <name evidence="7" type="ORF">CERZMDRAFT_52851</name>
</gene>
<dbReference type="GO" id="GO:0020037">
    <property type="term" value="F:heme binding"/>
    <property type="evidence" value="ECO:0007669"/>
    <property type="project" value="InterPro"/>
</dbReference>
<keyword evidence="3 5" id="KW-0479">Metal-binding</keyword>
<evidence type="ECO:0000256" key="6">
    <source>
        <dbReference type="RuleBase" id="RU000461"/>
    </source>
</evidence>
<dbReference type="InterPro" id="IPR002403">
    <property type="entry name" value="Cyt_P450_E_grp-IV"/>
</dbReference>
<comment type="cofactor">
    <cofactor evidence="1 5">
        <name>heme</name>
        <dbReference type="ChEBI" id="CHEBI:30413"/>
    </cofactor>
</comment>
<dbReference type="GO" id="GO:0005506">
    <property type="term" value="F:iron ion binding"/>
    <property type="evidence" value="ECO:0007669"/>
    <property type="project" value="InterPro"/>
</dbReference>
<evidence type="ECO:0000256" key="3">
    <source>
        <dbReference type="ARBA" id="ARBA00022723"/>
    </source>
</evidence>
<dbReference type="PRINTS" id="PR00385">
    <property type="entry name" value="P450"/>
</dbReference>
<protein>
    <recommendedName>
        <fullName evidence="9">Cytochrome P450</fullName>
    </recommendedName>
</protein>
<dbReference type="Gene3D" id="1.10.630.10">
    <property type="entry name" value="Cytochrome P450"/>
    <property type="match status" value="1"/>
</dbReference>
<feature type="binding site" description="axial binding residue" evidence="5">
    <location>
        <position position="478"/>
    </location>
    <ligand>
        <name>heme</name>
        <dbReference type="ChEBI" id="CHEBI:30413"/>
    </ligand>
    <ligandPart>
        <name>Fe</name>
        <dbReference type="ChEBI" id="CHEBI:18248"/>
    </ligandPart>
</feature>
<accession>A0A6A6EYQ6</accession>
<evidence type="ECO:0000256" key="4">
    <source>
        <dbReference type="ARBA" id="ARBA00023004"/>
    </source>
</evidence>
<evidence type="ECO:0000256" key="1">
    <source>
        <dbReference type="ARBA" id="ARBA00001971"/>
    </source>
</evidence>
<evidence type="ECO:0000313" key="7">
    <source>
        <dbReference type="EMBL" id="KAF2206612.1"/>
    </source>
</evidence>
<evidence type="ECO:0008006" key="9">
    <source>
        <dbReference type="Google" id="ProtNLM"/>
    </source>
</evidence>
<dbReference type="SUPFAM" id="SSF48264">
    <property type="entry name" value="Cytochrome P450"/>
    <property type="match status" value="1"/>
</dbReference>
<dbReference type="PRINTS" id="PR00465">
    <property type="entry name" value="EP450IV"/>
</dbReference>
<dbReference type="AlphaFoldDB" id="A0A6A6EYQ6"/>
<dbReference type="InterPro" id="IPR036396">
    <property type="entry name" value="Cyt_P450_sf"/>
</dbReference>
<dbReference type="PANTHER" id="PTHR24305">
    <property type="entry name" value="CYTOCHROME P450"/>
    <property type="match status" value="1"/>
</dbReference>
<keyword evidence="4 5" id="KW-0408">Iron</keyword>
<dbReference type="GO" id="GO:0016705">
    <property type="term" value="F:oxidoreductase activity, acting on paired donors, with incorporation or reduction of molecular oxygen"/>
    <property type="evidence" value="ECO:0007669"/>
    <property type="project" value="InterPro"/>
</dbReference>
<evidence type="ECO:0000256" key="5">
    <source>
        <dbReference type="PIRSR" id="PIRSR602403-1"/>
    </source>
</evidence>
<dbReference type="InterPro" id="IPR001128">
    <property type="entry name" value="Cyt_P450"/>
</dbReference>
<keyword evidence="8" id="KW-1185">Reference proteome</keyword>
<keyword evidence="5 6" id="KW-0349">Heme</keyword>
<dbReference type="InterPro" id="IPR050121">
    <property type="entry name" value="Cytochrome_P450_monoxygenase"/>
</dbReference>
<name>A0A6A6EYQ6_9PEZI</name>
<evidence type="ECO:0000256" key="2">
    <source>
        <dbReference type="ARBA" id="ARBA00010617"/>
    </source>
</evidence>
<dbReference type="Proteomes" id="UP000799539">
    <property type="component" value="Unassembled WGS sequence"/>
</dbReference>
<reference evidence="7" key="1">
    <citation type="journal article" date="2020" name="Stud. Mycol.">
        <title>101 Dothideomycetes genomes: a test case for predicting lifestyles and emergence of pathogens.</title>
        <authorList>
            <person name="Haridas S."/>
            <person name="Albert R."/>
            <person name="Binder M."/>
            <person name="Bloem J."/>
            <person name="Labutti K."/>
            <person name="Salamov A."/>
            <person name="Andreopoulos B."/>
            <person name="Baker S."/>
            <person name="Barry K."/>
            <person name="Bills G."/>
            <person name="Bluhm B."/>
            <person name="Cannon C."/>
            <person name="Castanera R."/>
            <person name="Culley D."/>
            <person name="Daum C."/>
            <person name="Ezra D."/>
            <person name="Gonzalez J."/>
            <person name="Henrissat B."/>
            <person name="Kuo A."/>
            <person name="Liang C."/>
            <person name="Lipzen A."/>
            <person name="Lutzoni F."/>
            <person name="Magnuson J."/>
            <person name="Mondo S."/>
            <person name="Nolan M."/>
            <person name="Ohm R."/>
            <person name="Pangilinan J."/>
            <person name="Park H.-J."/>
            <person name="Ramirez L."/>
            <person name="Alfaro M."/>
            <person name="Sun H."/>
            <person name="Tritt A."/>
            <person name="Yoshinaga Y."/>
            <person name="Zwiers L.-H."/>
            <person name="Turgeon B."/>
            <person name="Goodwin S."/>
            <person name="Spatafora J."/>
            <person name="Crous P."/>
            <person name="Grigoriev I."/>
        </authorList>
    </citation>
    <scope>NUCLEOTIDE SEQUENCE</scope>
    <source>
        <strain evidence="7">SCOH1-5</strain>
    </source>
</reference>
<dbReference type="Pfam" id="PF00067">
    <property type="entry name" value="p450"/>
    <property type="match status" value="1"/>
</dbReference>
<dbReference type="InterPro" id="IPR017972">
    <property type="entry name" value="Cyt_P450_CS"/>
</dbReference>
<dbReference type="EMBL" id="ML992717">
    <property type="protein sequence ID" value="KAF2206612.1"/>
    <property type="molecule type" value="Genomic_DNA"/>
</dbReference>
<evidence type="ECO:0000313" key="8">
    <source>
        <dbReference type="Proteomes" id="UP000799539"/>
    </source>
</evidence>